<proteinExistence type="predicted"/>
<dbReference type="EMBL" id="KN880581">
    <property type="protein sequence ID" value="KIY65680.1"/>
    <property type="molecule type" value="Genomic_DNA"/>
</dbReference>
<dbReference type="AlphaFoldDB" id="A0A0D7B665"/>
<reference evidence="1 2" key="1">
    <citation type="journal article" date="2015" name="Fungal Genet. Biol.">
        <title>Evolution of novel wood decay mechanisms in Agaricales revealed by the genome sequences of Fistulina hepatica and Cylindrobasidium torrendii.</title>
        <authorList>
            <person name="Floudas D."/>
            <person name="Held B.W."/>
            <person name="Riley R."/>
            <person name="Nagy L.G."/>
            <person name="Koehler G."/>
            <person name="Ransdell A.S."/>
            <person name="Younus H."/>
            <person name="Chow J."/>
            <person name="Chiniquy J."/>
            <person name="Lipzen A."/>
            <person name="Tritt A."/>
            <person name="Sun H."/>
            <person name="Haridas S."/>
            <person name="LaButti K."/>
            <person name="Ohm R.A."/>
            <person name="Kues U."/>
            <person name="Blanchette R.A."/>
            <person name="Grigoriev I.V."/>
            <person name="Minto R.E."/>
            <person name="Hibbett D.S."/>
        </authorList>
    </citation>
    <scope>NUCLEOTIDE SEQUENCE [LARGE SCALE GENOMIC DNA]</scope>
    <source>
        <strain evidence="1 2">FP15055 ss-10</strain>
    </source>
</reference>
<dbReference type="Proteomes" id="UP000054007">
    <property type="component" value="Unassembled WGS sequence"/>
</dbReference>
<name>A0A0D7B665_9AGAR</name>
<evidence type="ECO:0000313" key="2">
    <source>
        <dbReference type="Proteomes" id="UP000054007"/>
    </source>
</evidence>
<evidence type="ECO:0000313" key="1">
    <source>
        <dbReference type="EMBL" id="KIY65680.1"/>
    </source>
</evidence>
<gene>
    <name evidence="1" type="ORF">CYLTODRAFT_424135</name>
</gene>
<accession>A0A0D7B665</accession>
<dbReference type="OrthoDB" id="3256367at2759"/>
<protein>
    <recommendedName>
        <fullName evidence="3">F-box domain-containing protein</fullName>
    </recommendedName>
</protein>
<organism evidence="1 2">
    <name type="scientific">Cylindrobasidium torrendii FP15055 ss-10</name>
    <dbReference type="NCBI Taxonomy" id="1314674"/>
    <lineage>
        <taxon>Eukaryota</taxon>
        <taxon>Fungi</taxon>
        <taxon>Dikarya</taxon>
        <taxon>Basidiomycota</taxon>
        <taxon>Agaricomycotina</taxon>
        <taxon>Agaricomycetes</taxon>
        <taxon>Agaricomycetidae</taxon>
        <taxon>Agaricales</taxon>
        <taxon>Marasmiineae</taxon>
        <taxon>Physalacriaceae</taxon>
        <taxon>Cylindrobasidium</taxon>
    </lineage>
</organism>
<evidence type="ECO:0008006" key="3">
    <source>
        <dbReference type="Google" id="ProtNLM"/>
    </source>
</evidence>
<sequence length="264" mass="29370">MCTLSSLPSELLYLICEFAWTPDAPSSLPLVSLQFNAVTQPLRFRCVAITKWASGRRRLESMPVAPIHRVRHLFVSLRSDTPPLAEWVSALKNAAPSLQTLCVDIPTTAHLACIYRIKFPVLEALTLNGFYSYSTTLHDTMPSLRTLHLAGHRNPVGLLEAGLGPQLEVLRLSGISAARTFAQEVGAFMDGELEWDDGNERPNLRKLVIELGPEIPGRKVDEQRMQDVLRKVEARHPQVTLLPGRMDAASMDVKTITDAWNNVL</sequence>
<keyword evidence="2" id="KW-1185">Reference proteome</keyword>
<dbReference type="STRING" id="1314674.A0A0D7B665"/>